<dbReference type="KEGG" id="pda:113463074"/>
<feature type="transmembrane region" description="Helical" evidence="5">
    <location>
        <begin position="16"/>
        <end position="37"/>
    </location>
</feature>
<dbReference type="SUPFAM" id="SSF57850">
    <property type="entry name" value="RING/U-box"/>
    <property type="match status" value="1"/>
</dbReference>
<evidence type="ECO:0000259" key="6">
    <source>
        <dbReference type="PROSITE" id="PS50089"/>
    </source>
</evidence>
<dbReference type="GO" id="GO:0008270">
    <property type="term" value="F:zinc ion binding"/>
    <property type="evidence" value="ECO:0007669"/>
    <property type="project" value="UniProtKB-KW"/>
</dbReference>
<evidence type="ECO:0000313" key="8">
    <source>
        <dbReference type="RefSeq" id="XP_026662611.1"/>
    </source>
</evidence>
<dbReference type="InterPro" id="IPR013083">
    <property type="entry name" value="Znf_RING/FYVE/PHD"/>
</dbReference>
<feature type="domain" description="RING-type" evidence="6">
    <location>
        <begin position="104"/>
        <end position="147"/>
    </location>
</feature>
<keyword evidence="5" id="KW-0812">Transmembrane</keyword>
<keyword evidence="5" id="KW-0472">Membrane</keyword>
<organism evidence="7 8">
    <name type="scientific">Phoenix dactylifera</name>
    <name type="common">Date palm</name>
    <dbReference type="NCBI Taxonomy" id="42345"/>
    <lineage>
        <taxon>Eukaryota</taxon>
        <taxon>Viridiplantae</taxon>
        <taxon>Streptophyta</taxon>
        <taxon>Embryophyta</taxon>
        <taxon>Tracheophyta</taxon>
        <taxon>Spermatophyta</taxon>
        <taxon>Magnoliopsida</taxon>
        <taxon>Liliopsida</taxon>
        <taxon>Arecaceae</taxon>
        <taxon>Coryphoideae</taxon>
        <taxon>Phoeniceae</taxon>
        <taxon>Phoenix</taxon>
    </lineage>
</organism>
<evidence type="ECO:0000256" key="1">
    <source>
        <dbReference type="ARBA" id="ARBA00022723"/>
    </source>
</evidence>
<keyword evidence="7" id="KW-1185">Reference proteome</keyword>
<dbReference type="GO" id="GO:0061630">
    <property type="term" value="F:ubiquitin protein ligase activity"/>
    <property type="evidence" value="ECO:0007669"/>
    <property type="project" value="TreeGrafter"/>
</dbReference>
<evidence type="ECO:0000256" key="2">
    <source>
        <dbReference type="ARBA" id="ARBA00022771"/>
    </source>
</evidence>
<evidence type="ECO:0000313" key="7">
    <source>
        <dbReference type="Proteomes" id="UP000228380"/>
    </source>
</evidence>
<sequence length="167" mass="18698">MGYPSVSYGFVLPKPVVVVILLIDYIEFIFSLVLYNLGLYPSSEAPLSPWEDYAFYFQAAELSSSATSVSVTTPSLIKSRLRVVEFSSLSKRSSEACQGEETACAVCLGELEARQKVRELGNCSHGFHVECIDKWVDAGQVTCPLCRSKLLPPEGKKEKRAWFLRFW</sequence>
<accession>A0A8B8J7I0</accession>
<name>A0A8B8J7I0_PHODC</name>
<evidence type="ECO:0000256" key="5">
    <source>
        <dbReference type="SAM" id="Phobius"/>
    </source>
</evidence>
<dbReference type="Pfam" id="PF13639">
    <property type="entry name" value="zf-RING_2"/>
    <property type="match status" value="1"/>
</dbReference>
<dbReference type="GeneID" id="113463074"/>
<keyword evidence="5" id="KW-1133">Transmembrane helix</keyword>
<protein>
    <submittedName>
        <fullName evidence="8">E3 ubiquitin-protein ligase RHA1B-like</fullName>
    </submittedName>
</protein>
<dbReference type="GO" id="GO:0016567">
    <property type="term" value="P:protein ubiquitination"/>
    <property type="evidence" value="ECO:0007669"/>
    <property type="project" value="TreeGrafter"/>
</dbReference>
<dbReference type="AlphaFoldDB" id="A0A8B8J7I0"/>
<evidence type="ECO:0000256" key="4">
    <source>
        <dbReference type="PROSITE-ProRule" id="PRU00175"/>
    </source>
</evidence>
<dbReference type="PANTHER" id="PTHR45969:SF81">
    <property type="entry name" value="OS08G0157400 PROTEIN"/>
    <property type="match status" value="1"/>
</dbReference>
<dbReference type="PANTHER" id="PTHR45969">
    <property type="entry name" value="RING ZINC FINGER PROTEIN-RELATED"/>
    <property type="match status" value="1"/>
</dbReference>
<keyword evidence="1" id="KW-0479">Metal-binding</keyword>
<dbReference type="InterPro" id="IPR001841">
    <property type="entry name" value="Znf_RING"/>
</dbReference>
<keyword evidence="2 4" id="KW-0863">Zinc-finger</keyword>
<dbReference type="RefSeq" id="XP_026662611.1">
    <property type="nucleotide sequence ID" value="XM_026806810.2"/>
</dbReference>
<gene>
    <name evidence="8" type="primary">LOC113463074</name>
</gene>
<reference evidence="7" key="1">
    <citation type="journal article" date="2019" name="Nat. Commun.">
        <title>Genome-wide association mapping of date palm fruit traits.</title>
        <authorList>
            <person name="Hazzouri K.M."/>
            <person name="Gros-Balthazard M."/>
            <person name="Flowers J.M."/>
            <person name="Copetti D."/>
            <person name="Lemansour A."/>
            <person name="Lebrun M."/>
            <person name="Masmoudi K."/>
            <person name="Ferrand S."/>
            <person name="Dhar M.I."/>
            <person name="Fresquez Z.A."/>
            <person name="Rosas U."/>
            <person name="Zhang J."/>
            <person name="Talag J."/>
            <person name="Lee S."/>
            <person name="Kudrna D."/>
            <person name="Powell R.F."/>
            <person name="Leitch I.J."/>
            <person name="Krueger R.R."/>
            <person name="Wing R.A."/>
            <person name="Amiri K.M.A."/>
            <person name="Purugganan M.D."/>
        </authorList>
    </citation>
    <scope>NUCLEOTIDE SEQUENCE [LARGE SCALE GENOMIC DNA]</scope>
    <source>
        <strain evidence="7">cv. Khalas</strain>
    </source>
</reference>
<keyword evidence="3" id="KW-0862">Zinc</keyword>
<dbReference type="PROSITE" id="PS50089">
    <property type="entry name" value="ZF_RING_2"/>
    <property type="match status" value="1"/>
</dbReference>
<evidence type="ECO:0000256" key="3">
    <source>
        <dbReference type="ARBA" id="ARBA00022833"/>
    </source>
</evidence>
<dbReference type="OrthoDB" id="8062037at2759"/>
<dbReference type="Proteomes" id="UP000228380">
    <property type="component" value="Chromosome 2"/>
</dbReference>
<dbReference type="Gene3D" id="3.30.40.10">
    <property type="entry name" value="Zinc/RING finger domain, C3HC4 (zinc finger)"/>
    <property type="match status" value="1"/>
</dbReference>
<proteinExistence type="predicted"/>
<dbReference type="SMART" id="SM00184">
    <property type="entry name" value="RING"/>
    <property type="match status" value="1"/>
</dbReference>
<reference evidence="8" key="2">
    <citation type="submission" date="2025-08" db="UniProtKB">
        <authorList>
            <consortium name="RefSeq"/>
        </authorList>
    </citation>
    <scope>IDENTIFICATION</scope>
    <source>
        <tissue evidence="8">Young leaves</tissue>
    </source>
</reference>